<accession>A0A4C1UVE0</accession>
<evidence type="ECO:0000313" key="1">
    <source>
        <dbReference type="EMBL" id="GBP29754.1"/>
    </source>
</evidence>
<organism evidence="1 2">
    <name type="scientific">Eumeta variegata</name>
    <name type="common">Bagworm moth</name>
    <name type="synonym">Eumeta japonica</name>
    <dbReference type="NCBI Taxonomy" id="151549"/>
    <lineage>
        <taxon>Eukaryota</taxon>
        <taxon>Metazoa</taxon>
        <taxon>Ecdysozoa</taxon>
        <taxon>Arthropoda</taxon>
        <taxon>Hexapoda</taxon>
        <taxon>Insecta</taxon>
        <taxon>Pterygota</taxon>
        <taxon>Neoptera</taxon>
        <taxon>Endopterygota</taxon>
        <taxon>Lepidoptera</taxon>
        <taxon>Glossata</taxon>
        <taxon>Ditrysia</taxon>
        <taxon>Tineoidea</taxon>
        <taxon>Psychidae</taxon>
        <taxon>Oiketicinae</taxon>
        <taxon>Eumeta</taxon>
    </lineage>
</organism>
<dbReference type="Proteomes" id="UP000299102">
    <property type="component" value="Unassembled WGS sequence"/>
</dbReference>
<keyword evidence="2" id="KW-1185">Reference proteome</keyword>
<sequence>MAAKNGTLHRERLLGQLKTDTYGEFCPMKVEAFVTAPTLLRRLCGLRKVNSKTDEPFQAVDRFSLRRIAPEISMGHESDRNRYRYAIAPARPHSLS</sequence>
<reference evidence="1 2" key="1">
    <citation type="journal article" date="2019" name="Commun. Biol.">
        <title>The bagworm genome reveals a unique fibroin gene that provides high tensile strength.</title>
        <authorList>
            <person name="Kono N."/>
            <person name="Nakamura H."/>
            <person name="Ohtoshi R."/>
            <person name="Tomita M."/>
            <person name="Numata K."/>
            <person name="Arakawa K."/>
        </authorList>
    </citation>
    <scope>NUCLEOTIDE SEQUENCE [LARGE SCALE GENOMIC DNA]</scope>
</reference>
<dbReference type="AlphaFoldDB" id="A0A4C1UVE0"/>
<protein>
    <submittedName>
        <fullName evidence="1">Uncharacterized protein</fullName>
    </submittedName>
</protein>
<evidence type="ECO:0000313" key="2">
    <source>
        <dbReference type="Proteomes" id="UP000299102"/>
    </source>
</evidence>
<gene>
    <name evidence="1" type="ORF">EVAR_94594_1</name>
</gene>
<dbReference type="EMBL" id="BGZK01000224">
    <property type="protein sequence ID" value="GBP29754.1"/>
    <property type="molecule type" value="Genomic_DNA"/>
</dbReference>
<proteinExistence type="predicted"/>
<comment type="caution">
    <text evidence="1">The sequence shown here is derived from an EMBL/GenBank/DDBJ whole genome shotgun (WGS) entry which is preliminary data.</text>
</comment>
<name>A0A4C1UVE0_EUMVA</name>